<reference evidence="6" key="2">
    <citation type="submission" date="2025-09" db="UniProtKB">
        <authorList>
            <consortium name="Ensembl"/>
        </authorList>
    </citation>
    <scope>IDENTIFICATION</scope>
</reference>
<dbReference type="Ensembl" id="ENSNBRT00000005710.1">
    <property type="protein sequence ID" value="ENSNBRP00000005544.1"/>
    <property type="gene ID" value="ENSNBRG00000004375.1"/>
</dbReference>
<dbReference type="PANTHER" id="PTHR44337:SF20">
    <property type="entry name" value="CARCINOEMBRYONIC ANTIGEN-RELATED CELL ADHESION MOLECULE 5-RELATED"/>
    <property type="match status" value="1"/>
</dbReference>
<dbReference type="InterPro" id="IPR036179">
    <property type="entry name" value="Ig-like_dom_sf"/>
</dbReference>
<evidence type="ECO:0000256" key="1">
    <source>
        <dbReference type="ARBA" id="ARBA00022729"/>
    </source>
</evidence>
<dbReference type="AlphaFoldDB" id="A0A3Q4MAC3"/>
<evidence type="ECO:0000256" key="3">
    <source>
        <dbReference type="ARBA" id="ARBA00023180"/>
    </source>
</evidence>
<name>A0A3Q4MAC3_NEOBR</name>
<dbReference type="Pfam" id="PF13927">
    <property type="entry name" value="Ig_3"/>
    <property type="match status" value="1"/>
</dbReference>
<organism evidence="6 7">
    <name type="scientific">Neolamprologus brichardi</name>
    <name type="common">Fairy cichlid</name>
    <name type="synonym">Lamprologus brichardi</name>
    <dbReference type="NCBI Taxonomy" id="32507"/>
    <lineage>
        <taxon>Eukaryota</taxon>
        <taxon>Metazoa</taxon>
        <taxon>Chordata</taxon>
        <taxon>Craniata</taxon>
        <taxon>Vertebrata</taxon>
        <taxon>Euteleostomi</taxon>
        <taxon>Actinopterygii</taxon>
        <taxon>Neopterygii</taxon>
        <taxon>Teleostei</taxon>
        <taxon>Neoteleostei</taxon>
        <taxon>Acanthomorphata</taxon>
        <taxon>Ovalentaria</taxon>
        <taxon>Cichlomorphae</taxon>
        <taxon>Cichliformes</taxon>
        <taxon>Cichlidae</taxon>
        <taxon>African cichlids</taxon>
        <taxon>Pseudocrenilabrinae</taxon>
        <taxon>Lamprologini</taxon>
        <taxon>Neolamprologus</taxon>
    </lineage>
</organism>
<dbReference type="Gene3D" id="2.60.40.10">
    <property type="entry name" value="Immunoglobulins"/>
    <property type="match status" value="3"/>
</dbReference>
<proteinExistence type="predicted"/>
<dbReference type="Proteomes" id="UP000261580">
    <property type="component" value="Unassembled WGS sequence"/>
</dbReference>
<keyword evidence="1" id="KW-0732">Signal</keyword>
<dbReference type="OMA" id="NARYECM"/>
<sequence length="294" mass="32881">FTCFLFLDVTRSHTLYASENPVAVGNNVTLSSNYNVSSGGWLFNTRQIVITLYGGVVISKTWHDRVSFNKSTSSLTIHSVKLEDSGNYALQDVIDEIFSQLTLSVEGKRTLIFLPLQNIIVEAPMMPAKEGYSYNLTCNTNVPADYIYWMKNGEPLNQNNNIVFYNDNKTLHIRMVERYDNARYECMLFRYSSISFSVTDGPETPFVYGPAFAETGHQAVFSCSAESVPPCTFCWWFNGSIVANTSNYTTDVLSLSMSGEYKCMAINNVTGKNSTNSTTLTVIGMKPLGFRGIR</sequence>
<keyword evidence="4" id="KW-0393">Immunoglobulin domain</keyword>
<reference evidence="6" key="1">
    <citation type="submission" date="2025-08" db="UniProtKB">
        <authorList>
            <consortium name="Ensembl"/>
        </authorList>
    </citation>
    <scope>IDENTIFICATION</scope>
</reference>
<feature type="domain" description="Ig-like" evidence="5">
    <location>
        <begin position="115"/>
        <end position="197"/>
    </location>
</feature>
<dbReference type="Bgee" id="ENSNBRG00000004375">
    <property type="expression patterns" value="Expressed in zone of skin"/>
</dbReference>
<keyword evidence="7" id="KW-1185">Reference proteome</keyword>
<dbReference type="InterPro" id="IPR007110">
    <property type="entry name" value="Ig-like_dom"/>
</dbReference>
<dbReference type="Pfam" id="PF13895">
    <property type="entry name" value="Ig_2"/>
    <property type="match status" value="1"/>
</dbReference>
<dbReference type="InterPro" id="IPR003599">
    <property type="entry name" value="Ig_sub"/>
</dbReference>
<accession>A0A3Q4MAC3</accession>
<dbReference type="PROSITE" id="PS50835">
    <property type="entry name" value="IG_LIKE"/>
    <property type="match status" value="2"/>
</dbReference>
<evidence type="ECO:0000313" key="7">
    <source>
        <dbReference type="Proteomes" id="UP000261580"/>
    </source>
</evidence>
<evidence type="ECO:0000256" key="4">
    <source>
        <dbReference type="ARBA" id="ARBA00023319"/>
    </source>
</evidence>
<feature type="domain" description="Ig-like" evidence="5">
    <location>
        <begin position="202"/>
        <end position="281"/>
    </location>
</feature>
<dbReference type="InterPro" id="IPR052598">
    <property type="entry name" value="IgSF_CEA-related"/>
</dbReference>
<dbReference type="InterPro" id="IPR013783">
    <property type="entry name" value="Ig-like_fold"/>
</dbReference>
<dbReference type="PANTHER" id="PTHR44337">
    <property type="entry name" value="CARCINOEMBRYONIC ANTIGEN-RELATED CELL ADHESION MOLECULE 8"/>
    <property type="match status" value="1"/>
</dbReference>
<keyword evidence="2" id="KW-1015">Disulfide bond</keyword>
<dbReference type="SUPFAM" id="SSF48726">
    <property type="entry name" value="Immunoglobulin"/>
    <property type="match status" value="3"/>
</dbReference>
<protein>
    <recommendedName>
        <fullName evidence="5">Ig-like domain-containing protein</fullName>
    </recommendedName>
</protein>
<dbReference type="SMART" id="SM00409">
    <property type="entry name" value="IG"/>
    <property type="match status" value="3"/>
</dbReference>
<evidence type="ECO:0000259" key="5">
    <source>
        <dbReference type="PROSITE" id="PS50835"/>
    </source>
</evidence>
<keyword evidence="3" id="KW-0325">Glycoprotein</keyword>
<evidence type="ECO:0000313" key="6">
    <source>
        <dbReference type="Ensembl" id="ENSNBRP00000005544.1"/>
    </source>
</evidence>
<dbReference type="GeneTree" id="ENSGT01100000263479"/>
<evidence type="ECO:0000256" key="2">
    <source>
        <dbReference type="ARBA" id="ARBA00023157"/>
    </source>
</evidence>